<keyword evidence="1" id="KW-0347">Helicase</keyword>
<accession>A0A1Y1IQC9</accession>
<dbReference type="InterPro" id="IPR022707">
    <property type="entry name" value="Mot1_central_dom"/>
</dbReference>
<dbReference type="OMA" id="SHAKLEC"/>
<dbReference type="GO" id="GO:0017025">
    <property type="term" value="F:TBP-class protein binding"/>
    <property type="evidence" value="ECO:0007669"/>
    <property type="project" value="InterPro"/>
</dbReference>
<evidence type="ECO:0000256" key="2">
    <source>
        <dbReference type="ARBA" id="ARBA00023125"/>
    </source>
</evidence>
<dbReference type="OrthoDB" id="10252227at2759"/>
<keyword evidence="1" id="KW-0547">Nucleotide-binding</keyword>
<dbReference type="GO" id="GO:0016887">
    <property type="term" value="F:ATP hydrolysis activity"/>
    <property type="evidence" value="ECO:0007669"/>
    <property type="project" value="InterPro"/>
</dbReference>
<evidence type="ECO:0000256" key="1">
    <source>
        <dbReference type="ARBA" id="ARBA00022806"/>
    </source>
</evidence>
<dbReference type="Gene3D" id="1.25.10.10">
    <property type="entry name" value="Leucine-rich Repeat Variant"/>
    <property type="match status" value="1"/>
</dbReference>
<dbReference type="AlphaFoldDB" id="A0A1Y1IQC9"/>
<dbReference type="EMBL" id="DF238148">
    <property type="protein sequence ID" value="GAQ92914.1"/>
    <property type="molecule type" value="Genomic_DNA"/>
</dbReference>
<evidence type="ECO:0000256" key="3">
    <source>
        <dbReference type="SAM" id="MobiDB-lite"/>
    </source>
</evidence>
<proteinExistence type="predicted"/>
<dbReference type="SUPFAM" id="SSF48371">
    <property type="entry name" value="ARM repeat"/>
    <property type="match status" value="1"/>
</dbReference>
<evidence type="ECO:0000313" key="6">
    <source>
        <dbReference type="Proteomes" id="UP000054558"/>
    </source>
</evidence>
<dbReference type="GO" id="GO:0004386">
    <property type="term" value="F:helicase activity"/>
    <property type="evidence" value="ECO:0007669"/>
    <property type="project" value="UniProtKB-KW"/>
</dbReference>
<organism evidence="5 6">
    <name type="scientific">Klebsormidium nitens</name>
    <name type="common">Green alga</name>
    <name type="synonym">Ulothrix nitens</name>
    <dbReference type="NCBI Taxonomy" id="105231"/>
    <lineage>
        <taxon>Eukaryota</taxon>
        <taxon>Viridiplantae</taxon>
        <taxon>Streptophyta</taxon>
        <taxon>Klebsormidiophyceae</taxon>
        <taxon>Klebsormidiales</taxon>
        <taxon>Klebsormidiaceae</taxon>
        <taxon>Klebsormidium</taxon>
    </lineage>
</organism>
<feature type="region of interest" description="Disordered" evidence="3">
    <location>
        <begin position="673"/>
        <end position="699"/>
    </location>
</feature>
<feature type="region of interest" description="Disordered" evidence="3">
    <location>
        <begin position="240"/>
        <end position="272"/>
    </location>
</feature>
<evidence type="ECO:0000313" key="5">
    <source>
        <dbReference type="EMBL" id="GAQ92914.1"/>
    </source>
</evidence>
<dbReference type="InterPro" id="IPR044972">
    <property type="entry name" value="Mot1"/>
</dbReference>
<feature type="compositionally biased region" description="Basic and acidic residues" evidence="3">
    <location>
        <begin position="241"/>
        <end position="256"/>
    </location>
</feature>
<keyword evidence="6" id="KW-1185">Reference proteome</keyword>
<name>A0A1Y1IQC9_KLENI</name>
<dbReference type="GO" id="GO:0003677">
    <property type="term" value="F:DNA binding"/>
    <property type="evidence" value="ECO:0007669"/>
    <property type="project" value="UniProtKB-KW"/>
</dbReference>
<dbReference type="InterPro" id="IPR016024">
    <property type="entry name" value="ARM-type_fold"/>
</dbReference>
<sequence>MASSSGDPAANGKGITRLDRLLTLLDTGGTPATRRNAAQQIGELVGLHKEGLRALLAKIHRFLRSKKWDTRVAAGQAVGAIAQNVPHVTVESLEKAGELASTGGQLSTDKLDIQGSGTSEGSLDSGLMQFSSFDIQKVLEHGALLLSSGGEEYDSAPVGGSIQERLAQQRQNLKRRLGLEEAERFLDVNQIFEDEDLVQKPAADALPSDGRQKVEELISGMGHLSARERNQLKRKAKAQARGREAAYVSREEEGPAAKKQRASKTVVTEQPQDGNKVMVEAVADEDAEEDDFAGAWPFSSFCDRLLHEMFDPVWEIRHGAIIALREILSSHASSAGITKPLETSNPSAAALEARRSNEAWLEDCAVRLLCIFALDRFGDFVSDQTVAPIRETTAQALGAVLRSAPPRLVASTLSVLSVLRSRPEWQVRHGALLSLKYLVAVRPGMIPGLLAPHLLPAALAGLRDRDDDVIAASADALLPAAGAIAGGAGEAVPRLLRALWDALLNLDDLSPSIGSVMRLLAELYAQPGVAAAGARSAVKKEEPDPDTAQLPSLENLVPRLWPFMRHTITTVRSAAITTLERLLNTHGGVASAGGSTPLWVSAVLSDALRLTFQNLLLEVNEPIVASSRNVWEILLHKGGAEKSAPFLGGWFALAATPSGMRLDASLLLSGGRLEEKDRGGGGKQTGGVERSGPLVGAEGSPSAVEMRAQGGWALARLGLALQNENIGGFCGHVTELLQSPRATSRQLAGTIMAEWFKGLANPDASLANGEVKTENGGVKTEGGAKMEEVSSVLGSPAVAALRQRALELLQANDAGSPTPGSAAPYADLKPIYTRMREEAAAMAAHARAAGVKTPAYKFDA</sequence>
<dbReference type="Pfam" id="PF12054">
    <property type="entry name" value="DUF3535"/>
    <property type="match status" value="1"/>
</dbReference>
<keyword evidence="1" id="KW-0378">Hydrolase</keyword>
<feature type="non-terminal residue" evidence="5">
    <location>
        <position position="860"/>
    </location>
</feature>
<dbReference type="PANTHER" id="PTHR36498:SF1">
    <property type="entry name" value="TATA-BINDING PROTEIN-ASSOCIATED FACTOR 172"/>
    <property type="match status" value="1"/>
</dbReference>
<keyword evidence="2" id="KW-0238">DNA-binding</keyword>
<feature type="compositionally biased region" description="Polar residues" evidence="3">
    <location>
        <begin position="263"/>
        <end position="272"/>
    </location>
</feature>
<dbReference type="STRING" id="105231.A0A1Y1IQC9"/>
<feature type="domain" description="Mot1 central" evidence="4">
    <location>
        <begin position="641"/>
        <end position="851"/>
    </location>
</feature>
<dbReference type="InterPro" id="IPR011989">
    <property type="entry name" value="ARM-like"/>
</dbReference>
<evidence type="ECO:0000259" key="4">
    <source>
        <dbReference type="Pfam" id="PF12054"/>
    </source>
</evidence>
<reference evidence="5 6" key="1">
    <citation type="journal article" date="2014" name="Nat. Commun.">
        <title>Klebsormidium flaccidum genome reveals primary factors for plant terrestrial adaptation.</title>
        <authorList>
            <person name="Hori K."/>
            <person name="Maruyama F."/>
            <person name="Fujisawa T."/>
            <person name="Togashi T."/>
            <person name="Yamamoto N."/>
            <person name="Seo M."/>
            <person name="Sato S."/>
            <person name="Yamada T."/>
            <person name="Mori H."/>
            <person name="Tajima N."/>
            <person name="Moriyama T."/>
            <person name="Ikeuchi M."/>
            <person name="Watanabe M."/>
            <person name="Wada H."/>
            <person name="Kobayashi K."/>
            <person name="Saito M."/>
            <person name="Masuda T."/>
            <person name="Sasaki-Sekimoto Y."/>
            <person name="Mashiguchi K."/>
            <person name="Awai K."/>
            <person name="Shimojima M."/>
            <person name="Masuda S."/>
            <person name="Iwai M."/>
            <person name="Nobusawa T."/>
            <person name="Narise T."/>
            <person name="Kondo S."/>
            <person name="Saito H."/>
            <person name="Sato R."/>
            <person name="Murakawa M."/>
            <person name="Ihara Y."/>
            <person name="Oshima-Yamada Y."/>
            <person name="Ohtaka K."/>
            <person name="Satoh M."/>
            <person name="Sonobe K."/>
            <person name="Ishii M."/>
            <person name="Ohtani R."/>
            <person name="Kanamori-Sato M."/>
            <person name="Honoki R."/>
            <person name="Miyazaki D."/>
            <person name="Mochizuki H."/>
            <person name="Umetsu J."/>
            <person name="Higashi K."/>
            <person name="Shibata D."/>
            <person name="Kamiya Y."/>
            <person name="Sato N."/>
            <person name="Nakamura Y."/>
            <person name="Tabata S."/>
            <person name="Ida S."/>
            <person name="Kurokawa K."/>
            <person name="Ohta H."/>
        </authorList>
    </citation>
    <scope>NUCLEOTIDE SEQUENCE [LARGE SCALE GENOMIC DNA]</scope>
    <source>
        <strain evidence="5 6">NIES-2285</strain>
    </source>
</reference>
<protein>
    <recommendedName>
        <fullName evidence="4">Mot1 central domain-containing protein</fullName>
    </recommendedName>
</protein>
<gene>
    <name evidence="5" type="ORF">KFL_011990010</name>
</gene>
<dbReference type="Proteomes" id="UP000054558">
    <property type="component" value="Unassembled WGS sequence"/>
</dbReference>
<dbReference type="PANTHER" id="PTHR36498">
    <property type="entry name" value="TATA-BINDING PROTEIN-ASSOCIATED FACTOR 172"/>
    <property type="match status" value="1"/>
</dbReference>
<keyword evidence="1" id="KW-0067">ATP-binding</keyword>